<gene>
    <name evidence="1" type="ORF">AAIG39_25410</name>
</gene>
<dbReference type="Proteomes" id="UP001411173">
    <property type="component" value="Unassembled WGS sequence"/>
</dbReference>
<name>A0ABU9VCJ2_9ENTR</name>
<organism evidence="1 2">
    <name type="scientific">Phytobacter palmae</name>
    <dbReference type="NCBI Taxonomy" id="1855371"/>
    <lineage>
        <taxon>Bacteria</taxon>
        <taxon>Pseudomonadati</taxon>
        <taxon>Pseudomonadota</taxon>
        <taxon>Gammaproteobacteria</taxon>
        <taxon>Enterobacterales</taxon>
        <taxon>Enterobacteriaceae</taxon>
        <taxon>Phytobacter</taxon>
    </lineage>
</organism>
<reference evidence="1 2" key="1">
    <citation type="submission" date="2024-02" db="EMBL/GenBank/DDBJ databases">
        <title>Whole genome of MDR Enterobacteriaceae from southern Thailand.</title>
        <authorList>
            <person name="Surachat K."/>
        </authorList>
    </citation>
    <scope>NUCLEOTIDE SEQUENCE [LARGE SCALE GENOMIC DNA]</scope>
    <source>
        <strain evidence="1 2">PSU_29</strain>
    </source>
</reference>
<accession>A0ABU9VCJ2</accession>
<comment type="caution">
    <text evidence="1">The sequence shown here is derived from an EMBL/GenBank/DDBJ whole genome shotgun (WGS) entry which is preliminary data.</text>
</comment>
<proteinExistence type="predicted"/>
<evidence type="ECO:0000313" key="1">
    <source>
        <dbReference type="EMBL" id="MEN0582308.1"/>
    </source>
</evidence>
<sequence>MNTGVENTLMRTSVSEIRPLPGGECYEAKVTHIYDSQGNEIPLPEGCHGWGMAWGKTETEARGKAEGYAREQLNTL</sequence>
<dbReference type="RefSeq" id="WP_182952553.1">
    <property type="nucleotide sequence ID" value="NZ_JBCIVJ010000049.1"/>
</dbReference>
<protein>
    <submittedName>
        <fullName evidence="1">Uncharacterized protein</fullName>
    </submittedName>
</protein>
<dbReference type="EMBL" id="JBCIVJ010000049">
    <property type="protein sequence ID" value="MEN0582308.1"/>
    <property type="molecule type" value="Genomic_DNA"/>
</dbReference>
<keyword evidence="2" id="KW-1185">Reference proteome</keyword>
<evidence type="ECO:0000313" key="2">
    <source>
        <dbReference type="Proteomes" id="UP001411173"/>
    </source>
</evidence>